<keyword evidence="2" id="KW-0238">DNA-binding</keyword>
<dbReference type="SMART" id="SM00354">
    <property type="entry name" value="HTH_LACI"/>
    <property type="match status" value="1"/>
</dbReference>
<dbReference type="Pfam" id="PF13377">
    <property type="entry name" value="Peripla_BP_3"/>
    <property type="match status" value="1"/>
</dbReference>
<proteinExistence type="predicted"/>
<keyword evidence="3" id="KW-0804">Transcription</keyword>
<organism evidence="5 6">
    <name type="scientific">Lacrimispora celerecrescens</name>
    <dbReference type="NCBI Taxonomy" id="29354"/>
    <lineage>
        <taxon>Bacteria</taxon>
        <taxon>Bacillati</taxon>
        <taxon>Bacillota</taxon>
        <taxon>Clostridia</taxon>
        <taxon>Lachnospirales</taxon>
        <taxon>Lachnospiraceae</taxon>
        <taxon>Lacrimispora</taxon>
    </lineage>
</organism>
<evidence type="ECO:0000313" key="5">
    <source>
        <dbReference type="EMBL" id="KEZ91363.1"/>
    </source>
</evidence>
<reference evidence="5 6" key="1">
    <citation type="submission" date="2014-07" db="EMBL/GenBank/DDBJ databases">
        <title>Draft genome of Clostridium celerecrescens 152B isolated from sediments associated with methane hydrate from Krishna Godavari basin.</title>
        <authorList>
            <person name="Honkalas V.S."/>
            <person name="Dabir A.P."/>
            <person name="Arora P."/>
            <person name="Dhakephalkar P.K."/>
        </authorList>
    </citation>
    <scope>NUCLEOTIDE SEQUENCE [LARGE SCALE GENOMIC DNA]</scope>
    <source>
        <strain evidence="5 6">152B</strain>
    </source>
</reference>
<dbReference type="InterPro" id="IPR028082">
    <property type="entry name" value="Peripla_BP_I"/>
</dbReference>
<dbReference type="PANTHER" id="PTHR30146:SF109">
    <property type="entry name" value="HTH-TYPE TRANSCRIPTIONAL REGULATOR GALS"/>
    <property type="match status" value="1"/>
</dbReference>
<evidence type="ECO:0000256" key="2">
    <source>
        <dbReference type="ARBA" id="ARBA00023125"/>
    </source>
</evidence>
<feature type="domain" description="HTH lacI-type" evidence="4">
    <location>
        <begin position="3"/>
        <end position="46"/>
    </location>
</feature>
<comment type="caution">
    <text evidence="5">The sequence shown here is derived from an EMBL/GenBank/DDBJ whole genome shotgun (WGS) entry which is preliminary data.</text>
</comment>
<keyword evidence="1" id="KW-0805">Transcription regulation</keyword>
<dbReference type="SUPFAM" id="SSF53822">
    <property type="entry name" value="Periplasmic binding protein-like I"/>
    <property type="match status" value="1"/>
</dbReference>
<dbReference type="PANTHER" id="PTHR30146">
    <property type="entry name" value="LACI-RELATED TRANSCRIPTIONAL REPRESSOR"/>
    <property type="match status" value="1"/>
</dbReference>
<dbReference type="InterPro" id="IPR010982">
    <property type="entry name" value="Lambda_DNA-bd_dom_sf"/>
</dbReference>
<evidence type="ECO:0000259" key="4">
    <source>
        <dbReference type="PROSITE" id="PS50932"/>
    </source>
</evidence>
<dbReference type="STRING" id="29354.IO98_03565"/>
<dbReference type="EMBL" id="JPME01000005">
    <property type="protein sequence ID" value="KEZ91363.1"/>
    <property type="molecule type" value="Genomic_DNA"/>
</dbReference>
<evidence type="ECO:0000256" key="3">
    <source>
        <dbReference type="ARBA" id="ARBA00023163"/>
    </source>
</evidence>
<accession>A0A084JQX9</accession>
<dbReference type="SUPFAM" id="SSF47413">
    <property type="entry name" value="lambda repressor-like DNA-binding domains"/>
    <property type="match status" value="1"/>
</dbReference>
<gene>
    <name evidence="5" type="ORF">IO98_03565</name>
</gene>
<dbReference type="PROSITE" id="PS50932">
    <property type="entry name" value="HTH_LACI_2"/>
    <property type="match status" value="1"/>
</dbReference>
<dbReference type="RefSeq" id="WP_038277931.1">
    <property type="nucleotide sequence ID" value="NZ_JPME01000005.1"/>
</dbReference>
<evidence type="ECO:0000256" key="1">
    <source>
        <dbReference type="ARBA" id="ARBA00023015"/>
    </source>
</evidence>
<dbReference type="Proteomes" id="UP000028525">
    <property type="component" value="Unassembled WGS sequence"/>
</dbReference>
<dbReference type="InterPro" id="IPR046335">
    <property type="entry name" value="LacI/GalR-like_sensor"/>
</dbReference>
<sequence>MGITAKELAKILNLSAAAVSMALNNKPGVSTETRRRVIETAQKFDYDLTRHTFRPRDVSSIYLIIYKKHGAIVGSNPFFQELSEGIAAGCQKNNYKMEIRYLYGEEGNIENRLKDMLYSGCTGIILLGTEMTPEDFLPFRALTIPIVLLDSYFETVPCDSIIINNIQGAFLAASYLIKTTEKQPGYLHSSYPIGNFAERYSGFFKAIHTYGMAASNSIVHSVTPSIEGAYADILEILKRQEPLAPCYFADNDLIALGALKAFKQHGYRIPEDISIVGFDNIPAGIIVDPALTTIHVPKHYMGKMAANRLISRLEEPDATSVKLEIATTLIRRNSA</sequence>
<evidence type="ECO:0000313" key="6">
    <source>
        <dbReference type="Proteomes" id="UP000028525"/>
    </source>
</evidence>
<dbReference type="GO" id="GO:0000976">
    <property type="term" value="F:transcription cis-regulatory region binding"/>
    <property type="evidence" value="ECO:0007669"/>
    <property type="project" value="TreeGrafter"/>
</dbReference>
<name>A0A084JQX9_9FIRM</name>
<dbReference type="CDD" id="cd01392">
    <property type="entry name" value="HTH_LacI"/>
    <property type="match status" value="1"/>
</dbReference>
<keyword evidence="6" id="KW-1185">Reference proteome</keyword>
<dbReference type="GO" id="GO:0003700">
    <property type="term" value="F:DNA-binding transcription factor activity"/>
    <property type="evidence" value="ECO:0007669"/>
    <property type="project" value="TreeGrafter"/>
</dbReference>
<dbReference type="OrthoDB" id="43195at2"/>
<dbReference type="InterPro" id="IPR000843">
    <property type="entry name" value="HTH_LacI"/>
</dbReference>
<protein>
    <submittedName>
        <fullName evidence="5">LacI family transcriptional regulator</fullName>
    </submittedName>
</protein>
<dbReference type="Gene3D" id="1.10.260.40">
    <property type="entry name" value="lambda repressor-like DNA-binding domains"/>
    <property type="match status" value="1"/>
</dbReference>
<dbReference type="Gene3D" id="3.40.50.2300">
    <property type="match status" value="2"/>
</dbReference>
<dbReference type="AlphaFoldDB" id="A0A084JQX9"/>